<reference evidence="1" key="1">
    <citation type="submission" date="2023-10" db="EMBL/GenBank/DDBJ databases">
        <authorList>
            <person name="Chen Y."/>
            <person name="Shah S."/>
            <person name="Dougan E. K."/>
            <person name="Thang M."/>
            <person name="Chan C."/>
        </authorList>
    </citation>
    <scope>NUCLEOTIDE SEQUENCE [LARGE SCALE GENOMIC DNA]</scope>
</reference>
<keyword evidence="2" id="KW-1185">Reference proteome</keyword>
<evidence type="ECO:0000313" key="1">
    <source>
        <dbReference type="EMBL" id="CAK0796912.1"/>
    </source>
</evidence>
<evidence type="ECO:0000313" key="2">
    <source>
        <dbReference type="Proteomes" id="UP001189429"/>
    </source>
</evidence>
<accession>A0ABN9PYK5</accession>
<protein>
    <recommendedName>
        <fullName evidence="3">Protein xylosyltransferase</fullName>
    </recommendedName>
</protein>
<dbReference type="Proteomes" id="UP001189429">
    <property type="component" value="Unassembled WGS sequence"/>
</dbReference>
<evidence type="ECO:0008006" key="3">
    <source>
        <dbReference type="Google" id="ProtNLM"/>
    </source>
</evidence>
<comment type="caution">
    <text evidence="1">The sequence shown here is derived from an EMBL/GenBank/DDBJ whole genome shotgun (WGS) entry which is preliminary data.</text>
</comment>
<sequence>MLLMVDDPTCTPRTCFMFLGAQYSYRCRCCPDLSWCAIRPECRGRSSRGGKCFPGRAAASWVHAHTYEFEQSAFAAFLLSGQGLPLHDPPPGLEAALRAVTWDRVEYPPQRFVEQQRHWTGTPDRIALYHRSGCPLEEKLHYMRAALAPNRSAFRAHALRFWRPWASFT</sequence>
<dbReference type="EMBL" id="CAUYUJ010001647">
    <property type="protein sequence ID" value="CAK0796912.1"/>
    <property type="molecule type" value="Genomic_DNA"/>
</dbReference>
<name>A0ABN9PYK5_9DINO</name>
<proteinExistence type="predicted"/>
<organism evidence="1 2">
    <name type="scientific">Prorocentrum cordatum</name>
    <dbReference type="NCBI Taxonomy" id="2364126"/>
    <lineage>
        <taxon>Eukaryota</taxon>
        <taxon>Sar</taxon>
        <taxon>Alveolata</taxon>
        <taxon>Dinophyceae</taxon>
        <taxon>Prorocentrales</taxon>
        <taxon>Prorocentraceae</taxon>
        <taxon>Prorocentrum</taxon>
    </lineage>
</organism>
<feature type="non-terminal residue" evidence="1">
    <location>
        <position position="169"/>
    </location>
</feature>
<gene>
    <name evidence="1" type="ORF">PCOR1329_LOCUS6144</name>
</gene>